<keyword evidence="2" id="KW-1185">Reference proteome</keyword>
<dbReference type="RefSeq" id="WP_014983013.1">
    <property type="nucleotide sequence ID" value="NC_018681.1"/>
</dbReference>
<dbReference type="Proteomes" id="UP000006304">
    <property type="component" value="Chromosome"/>
</dbReference>
<dbReference type="EMBL" id="CP003876">
    <property type="protein sequence ID" value="AFU00158.1"/>
    <property type="molecule type" value="Genomic_DNA"/>
</dbReference>
<dbReference type="HOGENOM" id="CLU_097906_0_0_11"/>
<dbReference type="eggNOG" id="COG3064">
    <property type="taxonomic scope" value="Bacteria"/>
</dbReference>
<organism evidence="1 2">
    <name type="scientific">Nocardia brasiliensis (strain ATCC 700358 / HUJEG-1)</name>
    <dbReference type="NCBI Taxonomy" id="1133849"/>
    <lineage>
        <taxon>Bacteria</taxon>
        <taxon>Bacillati</taxon>
        <taxon>Actinomycetota</taxon>
        <taxon>Actinomycetes</taxon>
        <taxon>Mycobacteriales</taxon>
        <taxon>Nocardiaceae</taxon>
        <taxon>Nocardia</taxon>
    </lineage>
</organism>
<proteinExistence type="predicted"/>
<evidence type="ECO:0000313" key="1">
    <source>
        <dbReference type="EMBL" id="AFU00158.1"/>
    </source>
</evidence>
<sequence length="248" mass="28081">MGHLHQPGQPGDLPDPQLLWRRWAGVAVATYSRAREEESPVHRSGYWIDDGGLHWDDCGCTWWELKWYGNGRAVLVGEDESSKVKWHDQTIDLLAGAPEWLPRQYLRGLIDACMVGCVYWCDEGAWHRAPYPEDLSDDGLDAGISALTNPADALEKIADWLLFEPDSEMPQLCAELLDAAERGAVTERLVRHYAEQMTRLEDEHFPEDEHDREDFPPRTDADIAAMFALAQRTGLDTPTWTGTLGIRL</sequence>
<dbReference type="KEGG" id="nbr:O3I_010985"/>
<dbReference type="STRING" id="1133849.O3I_010985"/>
<name>K0EL15_NOCB7</name>
<reference evidence="1 2" key="1">
    <citation type="journal article" date="2012" name="J. Bacteriol.">
        <title>Complete genome sequence of Nocardia brasiliensis HUJEG-1.</title>
        <authorList>
            <person name="Vera-Cabrera L."/>
            <person name="Ortiz-Lopez R."/>
            <person name="Elizondo-Gonzalez R."/>
            <person name="Perez-Maya A.A."/>
            <person name="Ocampo-Candiani J."/>
        </authorList>
    </citation>
    <scope>NUCLEOTIDE SEQUENCE [LARGE SCALE GENOMIC DNA]</scope>
    <source>
        <strain evidence="2">ATCC 700358</strain>
    </source>
</reference>
<dbReference type="AlphaFoldDB" id="K0EL15"/>
<protein>
    <submittedName>
        <fullName evidence="1">Uncharacterized protein</fullName>
    </submittedName>
</protein>
<accession>K0EL15</accession>
<gene>
    <name evidence="1" type="ORF">O3I_010985</name>
</gene>
<evidence type="ECO:0000313" key="2">
    <source>
        <dbReference type="Proteomes" id="UP000006304"/>
    </source>
</evidence>